<dbReference type="PROSITE" id="PS51375">
    <property type="entry name" value="PPR"/>
    <property type="match status" value="1"/>
</dbReference>
<dbReference type="InterPro" id="IPR050667">
    <property type="entry name" value="PPR-containing_protein"/>
</dbReference>
<dbReference type="InterPro" id="IPR002885">
    <property type="entry name" value="PPR_rpt"/>
</dbReference>
<evidence type="ECO:0000313" key="4">
    <source>
        <dbReference type="Proteomes" id="UP000650833"/>
    </source>
</evidence>
<dbReference type="AlphaFoldDB" id="A0A8H7UZL7"/>
<gene>
    <name evidence="3" type="ORF">INT46_003583</name>
</gene>
<dbReference type="Proteomes" id="UP000650833">
    <property type="component" value="Unassembled WGS sequence"/>
</dbReference>
<dbReference type="PANTHER" id="PTHR47939">
    <property type="entry name" value="MEMBRANE-ASSOCIATED SALT-INDUCIBLE PROTEIN-LIKE"/>
    <property type="match status" value="1"/>
</dbReference>
<organism evidence="3 4">
    <name type="scientific">Mucor plumbeus</name>
    <dbReference type="NCBI Taxonomy" id="97098"/>
    <lineage>
        <taxon>Eukaryota</taxon>
        <taxon>Fungi</taxon>
        <taxon>Fungi incertae sedis</taxon>
        <taxon>Mucoromycota</taxon>
        <taxon>Mucoromycotina</taxon>
        <taxon>Mucoromycetes</taxon>
        <taxon>Mucorales</taxon>
        <taxon>Mucorineae</taxon>
        <taxon>Mucoraceae</taxon>
        <taxon>Mucor</taxon>
    </lineage>
</organism>
<dbReference type="Pfam" id="PF01535">
    <property type="entry name" value="PPR"/>
    <property type="match status" value="1"/>
</dbReference>
<accession>A0A8H7UZL7</accession>
<dbReference type="OrthoDB" id="185373at2759"/>
<evidence type="ECO:0000256" key="1">
    <source>
        <dbReference type="PROSITE-ProRule" id="PRU00708"/>
    </source>
</evidence>
<dbReference type="Gene3D" id="1.25.40.10">
    <property type="entry name" value="Tetratricopeptide repeat domain"/>
    <property type="match status" value="1"/>
</dbReference>
<protein>
    <submittedName>
        <fullName evidence="3">Uncharacterized protein</fullName>
    </submittedName>
</protein>
<feature type="repeat" description="PPR" evidence="1">
    <location>
        <begin position="176"/>
        <end position="210"/>
    </location>
</feature>
<sequence length="411" mass="46951">MAQNILRTSTKTACCFTTTATNTSGRNLLESRSFFSSKASGWFRRFLSPAEEKKLYFGITSSFREKLVEQSNKSAQTYSNIIEHAIISAKPSPLLPSKTGMLSLARIEQLKLDLDLAGKQKNINRLHELELEMNRANLKTVTMYNRLIRAYIWSDSLDSAQHVLNAFAKQGGMAATTRTYTYLIQAYLKQNQLQQAKHLVEQMQQLSLLKLRNNFDCSIMLKYYQASGETHAIEYLWRDMMLHADVIKPGPGLFTQYLEYLLARKDVDTISQTAQEFLIQQQNHQALNLHQYITWVKAVKLLATTNKKQDTQKAEHLLFYLIKRAPPKISWDKAKDSMQQIVTSYLAQEQELKALAFYYKLGKLGVPDGAFEPQMLKSIEAVLQNIEEKKTTTEENKAAMAELEGLLLAKV</sequence>
<keyword evidence="2" id="KW-0175">Coiled coil</keyword>
<dbReference type="PANTHER" id="PTHR47939:SF5">
    <property type="entry name" value="PENTACOTRIPEPTIDE-REPEAT REGION OF PRORP DOMAIN-CONTAINING PROTEIN"/>
    <property type="match status" value="1"/>
</dbReference>
<dbReference type="EMBL" id="JAEPRC010000409">
    <property type="protein sequence ID" value="KAG2197918.1"/>
    <property type="molecule type" value="Genomic_DNA"/>
</dbReference>
<evidence type="ECO:0000313" key="3">
    <source>
        <dbReference type="EMBL" id="KAG2197918.1"/>
    </source>
</evidence>
<comment type="caution">
    <text evidence="3">The sequence shown here is derived from an EMBL/GenBank/DDBJ whole genome shotgun (WGS) entry which is preliminary data.</text>
</comment>
<name>A0A8H7UZL7_9FUNG</name>
<dbReference type="NCBIfam" id="TIGR00756">
    <property type="entry name" value="PPR"/>
    <property type="match status" value="1"/>
</dbReference>
<dbReference type="InterPro" id="IPR011990">
    <property type="entry name" value="TPR-like_helical_dom_sf"/>
</dbReference>
<evidence type="ECO:0000256" key="2">
    <source>
        <dbReference type="SAM" id="Coils"/>
    </source>
</evidence>
<reference evidence="3" key="1">
    <citation type="submission" date="2020-12" db="EMBL/GenBank/DDBJ databases">
        <title>Metabolic potential, ecology and presence of endohyphal bacteria is reflected in genomic diversity of Mucoromycotina.</title>
        <authorList>
            <person name="Muszewska A."/>
            <person name="Okrasinska A."/>
            <person name="Steczkiewicz K."/>
            <person name="Drgas O."/>
            <person name="Orlowska M."/>
            <person name="Perlinska-Lenart U."/>
            <person name="Aleksandrzak-Piekarczyk T."/>
            <person name="Szatraj K."/>
            <person name="Zielenkiewicz U."/>
            <person name="Pilsyk S."/>
            <person name="Malc E."/>
            <person name="Mieczkowski P."/>
            <person name="Kruszewska J.S."/>
            <person name="Biernat P."/>
            <person name="Pawlowska J."/>
        </authorList>
    </citation>
    <scope>NUCLEOTIDE SEQUENCE</scope>
    <source>
        <strain evidence="3">CBS 226.32</strain>
    </source>
</reference>
<proteinExistence type="predicted"/>
<feature type="coiled-coil region" evidence="2">
    <location>
        <begin position="376"/>
        <end position="403"/>
    </location>
</feature>
<keyword evidence="4" id="KW-1185">Reference proteome</keyword>